<dbReference type="AlphaFoldDB" id="A0A164F2U2"/>
<proteinExistence type="predicted"/>
<organism evidence="2 3">
    <name type="scientific">Daphnia magna</name>
    <dbReference type="NCBI Taxonomy" id="35525"/>
    <lineage>
        <taxon>Eukaryota</taxon>
        <taxon>Metazoa</taxon>
        <taxon>Ecdysozoa</taxon>
        <taxon>Arthropoda</taxon>
        <taxon>Crustacea</taxon>
        <taxon>Branchiopoda</taxon>
        <taxon>Diplostraca</taxon>
        <taxon>Cladocera</taxon>
        <taxon>Anomopoda</taxon>
        <taxon>Daphniidae</taxon>
        <taxon>Daphnia</taxon>
    </lineage>
</organism>
<reference evidence="2 3" key="1">
    <citation type="submission" date="2016-03" db="EMBL/GenBank/DDBJ databases">
        <title>EvidentialGene: Evidence-directed Construction of Genes on Genomes.</title>
        <authorList>
            <person name="Gilbert D.G."/>
            <person name="Choi J.-H."/>
            <person name="Mockaitis K."/>
            <person name="Colbourne J."/>
            <person name="Pfrender M."/>
        </authorList>
    </citation>
    <scope>NUCLEOTIDE SEQUENCE [LARGE SCALE GENOMIC DNA]</scope>
    <source>
        <strain evidence="2 3">Xinb3</strain>
        <tissue evidence="2">Complete organism</tissue>
    </source>
</reference>
<accession>A0A164F2U2</accession>
<gene>
    <name evidence="2" type="ORF">APZ42_007805</name>
</gene>
<evidence type="ECO:0000256" key="1">
    <source>
        <dbReference type="SAM" id="MobiDB-lite"/>
    </source>
</evidence>
<feature type="non-terminal residue" evidence="2">
    <location>
        <position position="1"/>
    </location>
</feature>
<keyword evidence="3" id="KW-1185">Reference proteome</keyword>
<dbReference type="Proteomes" id="UP000076858">
    <property type="component" value="Unassembled WGS sequence"/>
</dbReference>
<feature type="compositionally biased region" description="Polar residues" evidence="1">
    <location>
        <begin position="12"/>
        <end position="26"/>
    </location>
</feature>
<evidence type="ECO:0000313" key="2">
    <source>
        <dbReference type="EMBL" id="KZR97366.1"/>
    </source>
</evidence>
<feature type="region of interest" description="Disordered" evidence="1">
    <location>
        <begin position="54"/>
        <end position="73"/>
    </location>
</feature>
<name>A0A164F2U2_9CRUS</name>
<protein>
    <submittedName>
        <fullName evidence="2">Uncharacterized protein</fullName>
    </submittedName>
</protein>
<evidence type="ECO:0000313" key="3">
    <source>
        <dbReference type="Proteomes" id="UP000076858"/>
    </source>
</evidence>
<feature type="non-terminal residue" evidence="2">
    <location>
        <position position="139"/>
    </location>
</feature>
<dbReference type="EMBL" id="LRGB01021724">
    <property type="protein sequence ID" value="KZR97366.1"/>
    <property type="molecule type" value="Genomic_DNA"/>
</dbReference>
<sequence length="139" mass="14575">SMESAKNKRRNSITLSTKESNSTRATGSVVKVSSVPVTSLILVPFVPRTLLVNGVSSSRTSPGPPTRRPSGQRLACSQKPLAAPWLLATSANACRSTPFIACSLSTLAMSAGVSLSTPTSFHQLALATSPSRHKLTNKI</sequence>
<feature type="region of interest" description="Disordered" evidence="1">
    <location>
        <begin position="1"/>
        <end position="27"/>
    </location>
</feature>
<comment type="caution">
    <text evidence="2">The sequence shown here is derived from an EMBL/GenBank/DDBJ whole genome shotgun (WGS) entry which is preliminary data.</text>
</comment>